<sequence length="634" mass="70753">MSTSTSVSASYRNPILPGFNPDPSIIRVGPDYFLITSTFEYFPGIPLYHSTDLINWTLLGHVLSRRSQLDLRACEPGMGVFAPTIRFHKGRFYVTVCAFHRKSRANEMDPMIGPRGFYVSTTDIWDTKSWSDPTYYDVLGIDQDLFFDTDDRVYLSVSTWIGDNPGSPYITEIDLDSGRSLGPLTLLRRGEVGNKISEGSHIFKKDGWYYLLTAEGGTEVEHQEWVCRSKTGPFGPWEVGPTAGASKGAHNDNRGDDNDDNDDRNAGKDPIVVNPMVYNGDHPLVRQTGHMDLVEGHDGRWWAVFLAVRPVWDGDEPLLSQLGRETFLAPVEWREGWPIVNRRQPISLDGAQDAGLPRAAERYTVDLSFKPGMDIHSAGWYHLRTPQKREYSLTHSPGHIALFGGPYDIRVDESVTMLLQKQTSFRGTWDVRLEYLPEREGEEAGTTVWWSKWCFASVGIRGVQRKRQRQHQHKHRGHHPKRPETETVERRIRSEQPGEGEVEEGEDGGKGVEREVVFRYPDPEGDEFKYTFFVGPSPSLSTSTSSAPPTSASMSKPMSTSPSASSSSPPAPAPASLREVGSIPSRSLVRTRPFDSIFTGTHLGIYAMGTENQGSRSAAVFGGIKWEGVRAGGE</sequence>
<feature type="active site" description="Proton acceptor" evidence="4">
    <location>
        <position position="22"/>
    </location>
</feature>
<feature type="compositionally biased region" description="Basic and acidic residues" evidence="6">
    <location>
        <begin position="482"/>
        <end position="496"/>
    </location>
</feature>
<dbReference type="PANTHER" id="PTHR42812:SF16">
    <property type="entry name" value="HYDROLASE, PUTATIVE (AFU_ORTHOLOGUE AFUA_7G06110)-RELATED"/>
    <property type="match status" value="1"/>
</dbReference>
<dbReference type="GO" id="GO:0004553">
    <property type="term" value="F:hydrolase activity, hydrolyzing O-glycosyl compounds"/>
    <property type="evidence" value="ECO:0007669"/>
    <property type="project" value="InterPro"/>
</dbReference>
<feature type="site" description="Important for catalytic activity, responsible for pKa modulation of the active site Glu and correct orientation of both the proton donor and substrate" evidence="5">
    <location>
        <position position="142"/>
    </location>
</feature>
<feature type="region of interest" description="Disordered" evidence="6">
    <location>
        <begin position="465"/>
        <end position="514"/>
    </location>
</feature>
<evidence type="ECO:0000256" key="4">
    <source>
        <dbReference type="PIRSR" id="PIRSR606710-1"/>
    </source>
</evidence>
<dbReference type="AlphaFoldDB" id="A0A427YWQ0"/>
<accession>A0A427YWQ0</accession>
<comment type="similarity">
    <text evidence="1">Belongs to the glycosyl hydrolase 43 family.</text>
</comment>
<dbReference type="Proteomes" id="UP000279259">
    <property type="component" value="Unassembled WGS sequence"/>
</dbReference>
<evidence type="ECO:0000256" key="2">
    <source>
        <dbReference type="ARBA" id="ARBA00022801"/>
    </source>
</evidence>
<dbReference type="Gene3D" id="2.60.120.200">
    <property type="match status" value="1"/>
</dbReference>
<keyword evidence="9" id="KW-1185">Reference proteome</keyword>
<protein>
    <recommendedName>
        <fullName evidence="7">Beta-xylosidase C-terminal Concanavalin A-like domain-containing protein</fullName>
    </recommendedName>
</protein>
<dbReference type="STRING" id="1890683.A0A427YWQ0"/>
<name>A0A427YWQ0_9TREE</name>
<feature type="domain" description="Beta-xylosidase C-terminal Concanavalin A-like" evidence="7">
    <location>
        <begin position="378"/>
        <end position="480"/>
    </location>
</feature>
<keyword evidence="3" id="KW-0326">Glycosidase</keyword>
<dbReference type="InterPro" id="IPR006710">
    <property type="entry name" value="Glyco_hydro_43"/>
</dbReference>
<gene>
    <name evidence="8" type="ORF">EHS25_000586</name>
</gene>
<dbReference type="CDD" id="cd18617">
    <property type="entry name" value="GH43_XynB-like"/>
    <property type="match status" value="1"/>
</dbReference>
<feature type="region of interest" description="Disordered" evidence="6">
    <location>
        <begin position="538"/>
        <end position="584"/>
    </location>
</feature>
<evidence type="ECO:0000256" key="3">
    <source>
        <dbReference type="ARBA" id="ARBA00023295"/>
    </source>
</evidence>
<feature type="compositionally biased region" description="Low complexity" evidence="6">
    <location>
        <begin position="538"/>
        <end position="568"/>
    </location>
</feature>
<dbReference type="SUPFAM" id="SSF49899">
    <property type="entry name" value="Concanavalin A-like lectins/glucanases"/>
    <property type="match status" value="1"/>
</dbReference>
<dbReference type="Gene3D" id="2.115.10.20">
    <property type="entry name" value="Glycosyl hydrolase domain, family 43"/>
    <property type="match status" value="1"/>
</dbReference>
<dbReference type="SUPFAM" id="SSF75005">
    <property type="entry name" value="Arabinanase/levansucrase/invertase"/>
    <property type="match status" value="1"/>
</dbReference>
<dbReference type="Pfam" id="PF04616">
    <property type="entry name" value="Glyco_hydro_43"/>
    <property type="match status" value="2"/>
</dbReference>
<dbReference type="InterPro" id="IPR051795">
    <property type="entry name" value="Glycosyl_Hydrlase_43"/>
</dbReference>
<dbReference type="GO" id="GO:0005975">
    <property type="term" value="P:carbohydrate metabolic process"/>
    <property type="evidence" value="ECO:0007669"/>
    <property type="project" value="InterPro"/>
</dbReference>
<dbReference type="Pfam" id="PF17851">
    <property type="entry name" value="GH43_C2"/>
    <property type="match status" value="1"/>
</dbReference>
<evidence type="ECO:0000313" key="8">
    <source>
        <dbReference type="EMBL" id="RSH95494.1"/>
    </source>
</evidence>
<dbReference type="InterPro" id="IPR013320">
    <property type="entry name" value="ConA-like_dom_sf"/>
</dbReference>
<feature type="region of interest" description="Disordered" evidence="6">
    <location>
        <begin position="236"/>
        <end position="273"/>
    </location>
</feature>
<evidence type="ECO:0000256" key="6">
    <source>
        <dbReference type="SAM" id="MobiDB-lite"/>
    </source>
</evidence>
<proteinExistence type="inferred from homology"/>
<evidence type="ECO:0000259" key="7">
    <source>
        <dbReference type="Pfam" id="PF17851"/>
    </source>
</evidence>
<organism evidence="8 9">
    <name type="scientific">Saitozyma podzolica</name>
    <dbReference type="NCBI Taxonomy" id="1890683"/>
    <lineage>
        <taxon>Eukaryota</taxon>
        <taxon>Fungi</taxon>
        <taxon>Dikarya</taxon>
        <taxon>Basidiomycota</taxon>
        <taxon>Agaricomycotina</taxon>
        <taxon>Tremellomycetes</taxon>
        <taxon>Tremellales</taxon>
        <taxon>Trimorphomycetaceae</taxon>
        <taxon>Saitozyma</taxon>
    </lineage>
</organism>
<comment type="caution">
    <text evidence="8">The sequence shown here is derived from an EMBL/GenBank/DDBJ whole genome shotgun (WGS) entry which is preliminary data.</text>
</comment>
<feature type="active site" description="Proton donor" evidence="4">
    <location>
        <position position="198"/>
    </location>
</feature>
<reference evidence="8 9" key="1">
    <citation type="submission" date="2018-11" db="EMBL/GenBank/DDBJ databases">
        <title>Genome sequence of Saitozyma podzolica DSM 27192.</title>
        <authorList>
            <person name="Aliyu H."/>
            <person name="Gorte O."/>
            <person name="Ochsenreither K."/>
        </authorList>
    </citation>
    <scope>NUCLEOTIDE SEQUENCE [LARGE SCALE GENOMIC DNA]</scope>
    <source>
        <strain evidence="8 9">DSM 27192</strain>
    </source>
</reference>
<feature type="compositionally biased region" description="Basic residues" evidence="6">
    <location>
        <begin position="465"/>
        <end position="481"/>
    </location>
</feature>
<dbReference type="InterPro" id="IPR023296">
    <property type="entry name" value="Glyco_hydro_beta-prop_sf"/>
</dbReference>
<dbReference type="OrthoDB" id="2139957at2759"/>
<evidence type="ECO:0000313" key="9">
    <source>
        <dbReference type="Proteomes" id="UP000279259"/>
    </source>
</evidence>
<keyword evidence="2" id="KW-0378">Hydrolase</keyword>
<evidence type="ECO:0000256" key="1">
    <source>
        <dbReference type="ARBA" id="ARBA00009865"/>
    </source>
</evidence>
<dbReference type="InterPro" id="IPR041542">
    <property type="entry name" value="GH43_C2"/>
</dbReference>
<dbReference type="EMBL" id="RSCD01000001">
    <property type="protein sequence ID" value="RSH95494.1"/>
    <property type="molecule type" value="Genomic_DNA"/>
</dbReference>
<evidence type="ECO:0000256" key="5">
    <source>
        <dbReference type="PIRSR" id="PIRSR606710-2"/>
    </source>
</evidence>
<dbReference type="PANTHER" id="PTHR42812">
    <property type="entry name" value="BETA-XYLOSIDASE"/>
    <property type="match status" value="1"/>
</dbReference>